<feature type="compositionally biased region" description="Polar residues" evidence="1">
    <location>
        <begin position="139"/>
        <end position="159"/>
    </location>
</feature>
<feature type="compositionally biased region" description="Low complexity" evidence="1">
    <location>
        <begin position="233"/>
        <end position="245"/>
    </location>
</feature>
<dbReference type="RefSeq" id="XP_009549419.1">
    <property type="nucleotide sequence ID" value="XM_009551124.1"/>
</dbReference>
<feature type="compositionally biased region" description="Basic and acidic residues" evidence="1">
    <location>
        <begin position="51"/>
        <end position="77"/>
    </location>
</feature>
<dbReference type="KEGG" id="hir:HETIRDRAFT_104452"/>
<reference evidence="2 3" key="1">
    <citation type="journal article" date="2012" name="New Phytol.">
        <title>Insight into trade-off between wood decay and parasitism from the genome of a fungal forest pathogen.</title>
        <authorList>
            <person name="Olson A."/>
            <person name="Aerts A."/>
            <person name="Asiegbu F."/>
            <person name="Belbahri L."/>
            <person name="Bouzid O."/>
            <person name="Broberg A."/>
            <person name="Canback B."/>
            <person name="Coutinho P.M."/>
            <person name="Cullen D."/>
            <person name="Dalman K."/>
            <person name="Deflorio G."/>
            <person name="van Diepen L.T."/>
            <person name="Dunand C."/>
            <person name="Duplessis S."/>
            <person name="Durling M."/>
            <person name="Gonthier P."/>
            <person name="Grimwood J."/>
            <person name="Fossdal C.G."/>
            <person name="Hansson D."/>
            <person name="Henrissat B."/>
            <person name="Hietala A."/>
            <person name="Himmelstrand K."/>
            <person name="Hoffmeister D."/>
            <person name="Hogberg N."/>
            <person name="James T.Y."/>
            <person name="Karlsson M."/>
            <person name="Kohler A."/>
            <person name="Kues U."/>
            <person name="Lee Y.H."/>
            <person name="Lin Y.C."/>
            <person name="Lind M."/>
            <person name="Lindquist E."/>
            <person name="Lombard V."/>
            <person name="Lucas S."/>
            <person name="Lunden K."/>
            <person name="Morin E."/>
            <person name="Murat C."/>
            <person name="Park J."/>
            <person name="Raffaello T."/>
            <person name="Rouze P."/>
            <person name="Salamov A."/>
            <person name="Schmutz J."/>
            <person name="Solheim H."/>
            <person name="Stahlberg J."/>
            <person name="Velez H."/>
            <person name="de Vries R.P."/>
            <person name="Wiebenga A."/>
            <person name="Woodward S."/>
            <person name="Yakovlev I."/>
            <person name="Garbelotto M."/>
            <person name="Martin F."/>
            <person name="Grigoriev I.V."/>
            <person name="Stenlid J."/>
        </authorList>
    </citation>
    <scope>NUCLEOTIDE SEQUENCE [LARGE SCALE GENOMIC DNA]</scope>
    <source>
        <strain evidence="2 3">TC 32-1</strain>
    </source>
</reference>
<sequence>MVTSSATRPFISRPYPLQKTRPTPTSVTPATTTHAPTSQVGSTSGKFFNWIRKDTKRDSPEKETSKKRARDGDENRHVNVAFTPRMRQRVTSMSSINTIRATPQQQTNAPDKDYTRRERREPSTKRDLGAINPSRDHSSSAVENNTPLDTPARSRTYSAATGARTIPSDAKPFADSGNVDEAARGKSGRGLRHVGKVHFPTQDQMSGMKEPGSLAFKPASRIPLPTSRPPTSPASSAVSARVAPLNSGPRSGRYDGSTQISMTAAMAVPPLTSRFPDEEFHSGLRIREVYYGENHFPFVMTAKDRATSFYDETLLHRYKLDLSFSSNHTEYWDVPERGVIGWEATLHFTDTQGDGTHNTLRPPIDYLDILCNRINEHASPQVSVDLPFSTCWIGERRTSDTIERTQFTMDPSKGIIVRHDWEQVKSSLSTERQWDLKFWVPVPDYLFEGIESRFFRLEAQACAFERTRGKRVKVQDAAKAQVDVGSETLIISNVYLWRNDQPRFLTTAEESYAATLRGARAANLKLTIKRITNSTDGESLEFSILPYIVAVHVIRTHESLPSTPSADDPPPDAPTSKHFAWPSPAPSMVPELTEESAGARGFFFPREMDKGSALSLSAWNGPRWGGLRNGIDDTITFNAVVEFEGGIFLRSGDERLRIVS</sequence>
<dbReference type="Proteomes" id="UP000030671">
    <property type="component" value="Unassembled WGS sequence"/>
</dbReference>
<evidence type="ECO:0000313" key="2">
    <source>
        <dbReference type="EMBL" id="ETW79162.1"/>
    </source>
</evidence>
<dbReference type="eggNOG" id="ENOG502R1ZI">
    <property type="taxonomic scope" value="Eukaryota"/>
</dbReference>
<dbReference type="GeneID" id="20666000"/>
<evidence type="ECO:0000256" key="1">
    <source>
        <dbReference type="SAM" id="MobiDB-lite"/>
    </source>
</evidence>
<dbReference type="EMBL" id="KI925461">
    <property type="protein sequence ID" value="ETW79162.1"/>
    <property type="molecule type" value="Genomic_DNA"/>
</dbReference>
<dbReference type="InParanoid" id="W4K042"/>
<dbReference type="OrthoDB" id="3195967at2759"/>
<protein>
    <submittedName>
        <fullName evidence="2">Uncharacterized protein</fullName>
    </submittedName>
</protein>
<feature type="compositionally biased region" description="Basic and acidic residues" evidence="1">
    <location>
        <begin position="110"/>
        <end position="138"/>
    </location>
</feature>
<organism evidence="2 3">
    <name type="scientific">Heterobasidion irregulare (strain TC 32-1)</name>
    <dbReference type="NCBI Taxonomy" id="747525"/>
    <lineage>
        <taxon>Eukaryota</taxon>
        <taxon>Fungi</taxon>
        <taxon>Dikarya</taxon>
        <taxon>Basidiomycota</taxon>
        <taxon>Agaricomycotina</taxon>
        <taxon>Agaricomycetes</taxon>
        <taxon>Russulales</taxon>
        <taxon>Bondarzewiaceae</taxon>
        <taxon>Heterobasidion</taxon>
        <taxon>Heterobasidion annosum species complex</taxon>
    </lineage>
</organism>
<feature type="region of interest" description="Disordered" evidence="1">
    <location>
        <begin position="219"/>
        <end position="256"/>
    </location>
</feature>
<name>W4K042_HETIT</name>
<accession>W4K042</accession>
<proteinExistence type="predicted"/>
<gene>
    <name evidence="2" type="ORF">HETIRDRAFT_104452</name>
</gene>
<feature type="region of interest" description="Disordered" evidence="1">
    <location>
        <begin position="1"/>
        <end position="193"/>
    </location>
</feature>
<feature type="compositionally biased region" description="Polar residues" evidence="1">
    <location>
        <begin position="89"/>
        <end position="109"/>
    </location>
</feature>
<feature type="compositionally biased region" description="Low complexity" evidence="1">
    <location>
        <begin position="20"/>
        <end position="38"/>
    </location>
</feature>
<dbReference type="AlphaFoldDB" id="W4K042"/>
<evidence type="ECO:0000313" key="3">
    <source>
        <dbReference type="Proteomes" id="UP000030671"/>
    </source>
</evidence>
<keyword evidence="3" id="KW-1185">Reference proteome</keyword>
<dbReference type="HOGENOM" id="CLU_415632_0_0_1"/>